<keyword evidence="8" id="KW-0997">Cell inner membrane</keyword>
<dbReference type="Proteomes" id="UP000029273">
    <property type="component" value="Unassembled WGS sequence"/>
</dbReference>
<proteinExistence type="inferred from homology"/>
<evidence type="ECO:0000256" key="8">
    <source>
        <dbReference type="HAMAP-Rule" id="MF_00910"/>
    </source>
</evidence>
<dbReference type="OrthoDB" id="5298556at2"/>
<dbReference type="Pfam" id="PF04999">
    <property type="entry name" value="FtsL"/>
    <property type="match status" value="1"/>
</dbReference>
<protein>
    <recommendedName>
        <fullName evidence="8 9">Cell division protein FtsL</fullName>
    </recommendedName>
</protein>
<evidence type="ECO:0000313" key="11">
    <source>
        <dbReference type="Proteomes" id="UP000029273"/>
    </source>
</evidence>
<name>A0A1A6C3G1_9GAMM</name>
<evidence type="ECO:0000256" key="5">
    <source>
        <dbReference type="ARBA" id="ARBA00022989"/>
    </source>
</evidence>
<evidence type="ECO:0000313" key="10">
    <source>
        <dbReference type="EMBL" id="OBS09080.1"/>
    </source>
</evidence>
<dbReference type="GO" id="GO:0005886">
    <property type="term" value="C:plasma membrane"/>
    <property type="evidence" value="ECO:0007669"/>
    <property type="project" value="UniProtKB-SubCell"/>
</dbReference>
<keyword evidence="2 8" id="KW-1003">Cell membrane</keyword>
<comment type="similarity">
    <text evidence="8">Belongs to the FtsL family.</text>
</comment>
<dbReference type="RefSeq" id="WP_038088961.1">
    <property type="nucleotide sequence ID" value="NZ_JQSG02000003.1"/>
</dbReference>
<evidence type="ECO:0000256" key="3">
    <source>
        <dbReference type="ARBA" id="ARBA00022618"/>
    </source>
</evidence>
<keyword evidence="3 8" id="KW-0132">Cell division</keyword>
<comment type="subunit">
    <text evidence="8">Part of a complex composed of FtsB, FtsL and FtsQ.</text>
</comment>
<reference evidence="10 11" key="1">
    <citation type="journal article" date="2014" name="Genome Announc.">
        <title>Draft Genome Sequence of the Iron-Oxidizing, Acidophilic, and Halotolerant 'Thiobacillus prosperus' Type Strain DSM 5130.</title>
        <authorList>
            <person name="Ossandon F.J."/>
            <person name="Cardenas J.P."/>
            <person name="Corbett M."/>
            <person name="Quatrini R."/>
            <person name="Holmes D.S."/>
            <person name="Watkin E."/>
        </authorList>
    </citation>
    <scope>NUCLEOTIDE SEQUENCE [LARGE SCALE GENOMIC DNA]</scope>
    <source>
        <strain evidence="10 11">DSM 5130</strain>
    </source>
</reference>
<dbReference type="PANTHER" id="PTHR37479:SF1">
    <property type="entry name" value="CELL DIVISION PROTEIN FTSL"/>
    <property type="match status" value="1"/>
</dbReference>
<evidence type="ECO:0000256" key="1">
    <source>
        <dbReference type="ARBA" id="ARBA00004401"/>
    </source>
</evidence>
<dbReference type="InterPro" id="IPR011922">
    <property type="entry name" value="Cell_div_FtsL"/>
</dbReference>
<keyword evidence="6 8" id="KW-0472">Membrane</keyword>
<evidence type="ECO:0000256" key="6">
    <source>
        <dbReference type="ARBA" id="ARBA00023136"/>
    </source>
</evidence>
<gene>
    <name evidence="8" type="primary">ftsL</name>
    <name evidence="10" type="ORF">Thpro_021408</name>
</gene>
<accession>A0A1A6C3G1</accession>
<dbReference type="AlphaFoldDB" id="A0A1A6C3G1"/>
<evidence type="ECO:0000256" key="4">
    <source>
        <dbReference type="ARBA" id="ARBA00022692"/>
    </source>
</evidence>
<dbReference type="STRING" id="160660.BJI67_13405"/>
<evidence type="ECO:0000256" key="7">
    <source>
        <dbReference type="ARBA" id="ARBA00023306"/>
    </source>
</evidence>
<comment type="subcellular location">
    <subcellularLocation>
        <location evidence="8">Cell inner membrane</location>
        <topology evidence="8">Single-pass type II membrane protein</topology>
    </subcellularLocation>
    <subcellularLocation>
        <location evidence="1">Cell membrane</location>
        <topology evidence="1">Single-pass type II membrane protein</topology>
    </subcellularLocation>
    <text evidence="8">Localizes to the division septum where it forms a ring structure.</text>
</comment>
<keyword evidence="11" id="KW-1185">Reference proteome</keyword>
<keyword evidence="4 8" id="KW-0812">Transmembrane</keyword>
<comment type="caution">
    <text evidence="10">The sequence shown here is derived from an EMBL/GenBank/DDBJ whole genome shotgun (WGS) entry which is preliminary data.</text>
</comment>
<dbReference type="HAMAP" id="MF_00910">
    <property type="entry name" value="FtsL"/>
    <property type="match status" value="1"/>
</dbReference>
<dbReference type="GO" id="GO:0043093">
    <property type="term" value="P:FtsZ-dependent cytokinesis"/>
    <property type="evidence" value="ECO:0007669"/>
    <property type="project" value="UniProtKB-UniRule"/>
</dbReference>
<dbReference type="NCBIfam" id="TIGR02209">
    <property type="entry name" value="ftsL_broad"/>
    <property type="match status" value="1"/>
</dbReference>
<organism evidence="10 11">
    <name type="scientific">Acidihalobacter prosperus</name>
    <dbReference type="NCBI Taxonomy" id="160660"/>
    <lineage>
        <taxon>Bacteria</taxon>
        <taxon>Pseudomonadati</taxon>
        <taxon>Pseudomonadota</taxon>
        <taxon>Gammaproteobacteria</taxon>
        <taxon>Chromatiales</taxon>
        <taxon>Ectothiorhodospiraceae</taxon>
        <taxon>Acidihalobacter</taxon>
    </lineage>
</organism>
<dbReference type="GO" id="GO:0032153">
    <property type="term" value="C:cell division site"/>
    <property type="evidence" value="ECO:0007669"/>
    <property type="project" value="UniProtKB-UniRule"/>
</dbReference>
<comment type="function">
    <text evidence="8">Essential cell division protein. May link together the upstream cell division proteins, which are predominantly cytoplasmic, with the downstream cell division proteins, which are predominantly periplasmic.</text>
</comment>
<keyword evidence="5 8" id="KW-1133">Transmembrane helix</keyword>
<evidence type="ECO:0000256" key="9">
    <source>
        <dbReference type="NCBIfam" id="TIGR02209"/>
    </source>
</evidence>
<dbReference type="EMBL" id="JQSG02000003">
    <property type="protein sequence ID" value="OBS09080.1"/>
    <property type="molecule type" value="Genomic_DNA"/>
</dbReference>
<evidence type="ECO:0000256" key="2">
    <source>
        <dbReference type="ARBA" id="ARBA00022475"/>
    </source>
</evidence>
<keyword evidence="7 8" id="KW-0131">Cell cycle</keyword>
<dbReference type="PANTHER" id="PTHR37479">
    <property type="entry name" value="CELL DIVISION PROTEIN FTSL"/>
    <property type="match status" value="1"/>
</dbReference>
<sequence length="89" mass="9995">MNWTIVIVAGLAVAVMGSALGVVYSTYETRQLFIRLERLDAQRDALNVEWGRLELEQSVWSAHSRVERIARGKLDMVMPNGSDTVYVSP</sequence>